<comment type="caution">
    <text evidence="18">The sequence shown here is derived from an EMBL/GenBank/DDBJ whole genome shotgun (WGS) entry which is preliminary data.</text>
</comment>
<dbReference type="InterPro" id="IPR005311">
    <property type="entry name" value="PBP_dimer"/>
</dbReference>
<feature type="domain" description="Penicillin-binding protein dimerisation" evidence="17">
    <location>
        <begin position="60"/>
        <end position="300"/>
    </location>
</feature>
<evidence type="ECO:0000259" key="17">
    <source>
        <dbReference type="Pfam" id="PF03717"/>
    </source>
</evidence>
<dbReference type="InterPro" id="IPR012338">
    <property type="entry name" value="Beta-lactam/transpept-like"/>
</dbReference>
<gene>
    <name evidence="18" type="ORF">D1B31_08885</name>
</gene>
<dbReference type="SUPFAM" id="SSF56601">
    <property type="entry name" value="beta-lactamase/transpeptidase-like"/>
    <property type="match status" value="1"/>
</dbReference>
<dbReference type="RefSeq" id="WP_118920426.1">
    <property type="nucleotide sequence ID" value="NZ_QWEG01000005.1"/>
</dbReference>
<reference evidence="18 19" key="1">
    <citation type="journal article" date="2017" name="Int. J. Syst. Evol. Microbiol.">
        <title>Bacillus notoginsengisoli sp. nov., a novel bacterium isolated from the rhizosphere of Panax notoginseng.</title>
        <authorList>
            <person name="Zhang M.Y."/>
            <person name="Cheng J."/>
            <person name="Cai Y."/>
            <person name="Zhang T.Y."/>
            <person name="Wu Y.Y."/>
            <person name="Manikprabhu D."/>
            <person name="Li W.J."/>
            <person name="Zhang Y.X."/>
        </authorList>
    </citation>
    <scope>NUCLEOTIDE SEQUENCE [LARGE SCALE GENOMIC DNA]</scope>
    <source>
        <strain evidence="18 19">JCM 30743</strain>
    </source>
</reference>
<feature type="domain" description="Penicillin-binding protein transpeptidase" evidence="16">
    <location>
        <begin position="347"/>
        <end position="682"/>
    </location>
</feature>
<keyword evidence="10 15" id="KW-1133">Transmembrane helix</keyword>
<keyword evidence="6" id="KW-1003">Cell membrane</keyword>
<dbReference type="InterPro" id="IPR001460">
    <property type="entry name" value="PCN-bd_Tpept"/>
</dbReference>
<name>A0A417YV07_9BACI</name>
<dbReference type="Gene3D" id="3.90.1310.10">
    <property type="entry name" value="Penicillin-binding protein 2a (Domain 2)"/>
    <property type="match status" value="1"/>
</dbReference>
<feature type="transmembrane region" description="Helical" evidence="15">
    <location>
        <begin position="20"/>
        <end position="42"/>
    </location>
</feature>
<dbReference type="Pfam" id="PF03717">
    <property type="entry name" value="PBP_dimer"/>
    <property type="match status" value="1"/>
</dbReference>
<evidence type="ECO:0000256" key="2">
    <source>
        <dbReference type="ARBA" id="ARBA00004236"/>
    </source>
</evidence>
<evidence type="ECO:0000256" key="9">
    <source>
        <dbReference type="ARBA" id="ARBA00022984"/>
    </source>
</evidence>
<comment type="catalytic activity">
    <reaction evidence="13">
        <text>Preferential cleavage: (Ac)2-L-Lys-D-Ala-|-D-Ala. Also transpeptidation of peptidyl-alanyl moieties that are N-acyl substituents of D-alanine.</text>
        <dbReference type="EC" id="3.4.16.4"/>
    </reaction>
</comment>
<dbReference type="UniPathway" id="UPA00219"/>
<dbReference type="SUPFAM" id="SSF56519">
    <property type="entry name" value="Penicillin binding protein dimerisation domain"/>
    <property type="match status" value="1"/>
</dbReference>
<dbReference type="InterPro" id="IPR050515">
    <property type="entry name" value="Beta-lactam/transpept"/>
</dbReference>
<evidence type="ECO:0000256" key="7">
    <source>
        <dbReference type="ARBA" id="ARBA00022692"/>
    </source>
</evidence>
<keyword evidence="19" id="KW-1185">Reference proteome</keyword>
<evidence type="ECO:0000256" key="11">
    <source>
        <dbReference type="ARBA" id="ARBA00023136"/>
    </source>
</evidence>
<dbReference type="PANTHER" id="PTHR30627">
    <property type="entry name" value="PEPTIDOGLYCAN D,D-TRANSPEPTIDASE"/>
    <property type="match status" value="1"/>
</dbReference>
<dbReference type="Proteomes" id="UP000284416">
    <property type="component" value="Unassembled WGS sequence"/>
</dbReference>
<dbReference type="GO" id="GO:0005886">
    <property type="term" value="C:plasma membrane"/>
    <property type="evidence" value="ECO:0007669"/>
    <property type="project" value="UniProtKB-SubCell"/>
</dbReference>
<keyword evidence="11 15" id="KW-0472">Membrane</keyword>
<organism evidence="18 19">
    <name type="scientific">Neobacillus notoginsengisoli</name>
    <dbReference type="NCBI Taxonomy" id="1578198"/>
    <lineage>
        <taxon>Bacteria</taxon>
        <taxon>Bacillati</taxon>
        <taxon>Bacillota</taxon>
        <taxon>Bacilli</taxon>
        <taxon>Bacillales</taxon>
        <taxon>Bacillaceae</taxon>
        <taxon>Neobacillus</taxon>
    </lineage>
</organism>
<evidence type="ECO:0000313" key="19">
    <source>
        <dbReference type="Proteomes" id="UP000284416"/>
    </source>
</evidence>
<keyword evidence="12" id="KW-0961">Cell wall biogenesis/degradation</keyword>
<dbReference type="Pfam" id="PF00905">
    <property type="entry name" value="Transpeptidase"/>
    <property type="match status" value="1"/>
</dbReference>
<evidence type="ECO:0000256" key="14">
    <source>
        <dbReference type="SAM" id="MobiDB-lite"/>
    </source>
</evidence>
<comment type="similarity">
    <text evidence="4">Belongs to the transpeptidase family.</text>
</comment>
<dbReference type="GO" id="GO:0009252">
    <property type="term" value="P:peptidoglycan biosynthetic process"/>
    <property type="evidence" value="ECO:0007669"/>
    <property type="project" value="UniProtKB-UniPathway"/>
</dbReference>
<dbReference type="GO" id="GO:0008360">
    <property type="term" value="P:regulation of cell shape"/>
    <property type="evidence" value="ECO:0007669"/>
    <property type="project" value="UniProtKB-KW"/>
</dbReference>
<evidence type="ECO:0000256" key="3">
    <source>
        <dbReference type="ARBA" id="ARBA00004752"/>
    </source>
</evidence>
<comment type="subcellular location">
    <subcellularLocation>
        <location evidence="2">Cell membrane</location>
    </subcellularLocation>
    <subcellularLocation>
        <location evidence="1">Membrane</location>
        <topology evidence="1">Single-pass membrane protein</topology>
    </subcellularLocation>
</comment>
<feature type="compositionally biased region" description="Acidic residues" evidence="14">
    <location>
        <begin position="697"/>
        <end position="708"/>
    </location>
</feature>
<proteinExistence type="inferred from homology"/>
<evidence type="ECO:0000256" key="8">
    <source>
        <dbReference type="ARBA" id="ARBA00022960"/>
    </source>
</evidence>
<dbReference type="EMBL" id="QWEG01000005">
    <property type="protein sequence ID" value="RHW41052.1"/>
    <property type="molecule type" value="Genomic_DNA"/>
</dbReference>
<protein>
    <recommendedName>
        <fullName evidence="5">serine-type D-Ala-D-Ala carboxypeptidase</fullName>
        <ecNumber evidence="5">3.4.16.4</ecNumber>
    </recommendedName>
</protein>
<dbReference type="GO" id="GO:0008658">
    <property type="term" value="F:penicillin binding"/>
    <property type="evidence" value="ECO:0007669"/>
    <property type="project" value="InterPro"/>
</dbReference>
<dbReference type="Gene3D" id="1.10.10.1230">
    <property type="entry name" value="Penicillin-binding protein, N-terminal non-catalytic domain, head sub-domain"/>
    <property type="match status" value="1"/>
</dbReference>
<dbReference type="EC" id="3.4.16.4" evidence="5"/>
<evidence type="ECO:0000256" key="6">
    <source>
        <dbReference type="ARBA" id="ARBA00022475"/>
    </source>
</evidence>
<evidence type="ECO:0000256" key="4">
    <source>
        <dbReference type="ARBA" id="ARBA00007171"/>
    </source>
</evidence>
<evidence type="ECO:0000259" key="16">
    <source>
        <dbReference type="Pfam" id="PF00905"/>
    </source>
</evidence>
<evidence type="ECO:0000256" key="5">
    <source>
        <dbReference type="ARBA" id="ARBA00012448"/>
    </source>
</evidence>
<comment type="pathway">
    <text evidence="3">Cell wall biogenesis; peptidoglycan biosynthesis.</text>
</comment>
<evidence type="ECO:0000256" key="13">
    <source>
        <dbReference type="ARBA" id="ARBA00034000"/>
    </source>
</evidence>
<dbReference type="GO" id="GO:0071972">
    <property type="term" value="F:peptidoglycan L,D-transpeptidase activity"/>
    <property type="evidence" value="ECO:0007669"/>
    <property type="project" value="TreeGrafter"/>
</dbReference>
<evidence type="ECO:0000256" key="1">
    <source>
        <dbReference type="ARBA" id="ARBA00004167"/>
    </source>
</evidence>
<dbReference type="GO" id="GO:0009002">
    <property type="term" value="F:serine-type D-Ala-D-Ala carboxypeptidase activity"/>
    <property type="evidence" value="ECO:0007669"/>
    <property type="project" value="UniProtKB-EC"/>
</dbReference>
<keyword evidence="9" id="KW-0573">Peptidoglycan synthesis</keyword>
<dbReference type="Gene3D" id="3.40.710.10">
    <property type="entry name" value="DD-peptidase/beta-lactamase superfamily"/>
    <property type="match status" value="1"/>
</dbReference>
<evidence type="ECO:0000256" key="12">
    <source>
        <dbReference type="ARBA" id="ARBA00023316"/>
    </source>
</evidence>
<keyword evidence="7 15" id="KW-0812">Transmembrane</keyword>
<dbReference type="GO" id="GO:0071555">
    <property type="term" value="P:cell wall organization"/>
    <property type="evidence" value="ECO:0007669"/>
    <property type="project" value="UniProtKB-KW"/>
</dbReference>
<dbReference type="OrthoDB" id="9770103at2"/>
<keyword evidence="8" id="KW-0133">Cell shape</keyword>
<evidence type="ECO:0000256" key="10">
    <source>
        <dbReference type="ARBA" id="ARBA00022989"/>
    </source>
</evidence>
<evidence type="ECO:0000313" key="18">
    <source>
        <dbReference type="EMBL" id="RHW41052.1"/>
    </source>
</evidence>
<sequence length="716" mass="81099">MVAQKKKKKKLLVPFRLNILFFAVFILFSALILRLGIVQIVYGDDFKREIERTEDVTVKNPVPRGKMYDRNGNVIVDNTPLNAITYTKYQNTTQQEMIEVAEKLAQLIEKDTKKVQVRDKKDFWIMKHPEEAKKKITKKEWDLYEAKELTDKEIYKLQVERVTEKEINSLTDEELEVLAIFREFNSNYAQTPVIVKNEGVTPEEFAVVSENLEDLPGVDTTTDWKRHYAYDDTLKTILGNVTSSDRGIPREQLDYYLSRDYSRNDRVGISYIEKQYEEILQGEKAKVRNKTDKGGNILGTEVISEGKRGKDLVLTIDMDLQLAVEEILLDELKKAKQMGSSRLLDRGFVVLTNPYTGEILAMAGKKYEKNQKTGKYEWSDYAYGTFTTSYNVGSTVKGATVYTGFQEGVIGPGSRFYDSPMYIKDTPVKASWRRSGFGSVNDTRALQISSNVYMFHVAIKIGKGTYIPRKPLPLDINAFYKIRESFGQFGLGVRTGIDLPSESAGFAGPLQSGKLLDLAIGQYDTYTAMQLAQYVSTVANGGTRIQPHIVKEIREPIMDTDKLGPVIQEIQPKVLNRLDGKEEWLKRVQQGFRMVMQGDGTGSRKFGNAPYKPAGKTGTAQAFYDGFERNRFGKIPPEVMNLSLISYAPYDNPEVAMAVLIPWAYQGSNGPSVNNEIGRRVLDTYFELQKKRASGETTEESTEKEDASEQQQDSGE</sequence>
<feature type="region of interest" description="Disordered" evidence="14">
    <location>
        <begin position="690"/>
        <end position="716"/>
    </location>
</feature>
<evidence type="ECO:0000256" key="15">
    <source>
        <dbReference type="SAM" id="Phobius"/>
    </source>
</evidence>
<dbReference type="PANTHER" id="PTHR30627:SF2">
    <property type="entry name" value="PEPTIDOGLYCAN D,D-TRANSPEPTIDASE MRDA"/>
    <property type="match status" value="1"/>
</dbReference>
<dbReference type="AlphaFoldDB" id="A0A417YV07"/>
<dbReference type="InterPro" id="IPR036138">
    <property type="entry name" value="PBP_dimer_sf"/>
</dbReference>
<accession>A0A417YV07</accession>